<evidence type="ECO:0000313" key="3">
    <source>
        <dbReference type="EMBL" id="AUX34293.1"/>
    </source>
</evidence>
<evidence type="ECO:0000256" key="1">
    <source>
        <dbReference type="SAM" id="Phobius"/>
    </source>
</evidence>
<feature type="chain" id="PRO_5020372606" description="Transcriptional regulator" evidence="2">
    <location>
        <begin position="23"/>
        <end position="274"/>
    </location>
</feature>
<evidence type="ECO:0000313" key="4">
    <source>
        <dbReference type="Proteomes" id="UP000295497"/>
    </source>
</evidence>
<feature type="transmembrane region" description="Helical" evidence="1">
    <location>
        <begin position="190"/>
        <end position="212"/>
    </location>
</feature>
<dbReference type="AlphaFoldDB" id="A0A4P2QXM4"/>
<sequence>MTLRRDHALSCTTLLLIACGLAGCGKASTRPAAAPDAAASDAAASDAAASDAAASDAAASDAAASDAAASDAAAAPLTLRRSADDIILAAKLPPETAPRASLEIHRLDAYAVCNAAQARLSASVNVDVNASAGAGPSALTVSSLVIGGLGLAGGITTTVLAAGLEAPKIPAGTPSLPDAEPPDVEGKTGVIVAGVLTGVVVVGAVVGTLLLVGGDDDDDGHKGKLDLGAGGPRLRGLRDAIRDFEASCPDEPAEDALTACIDKARALRRTCAAQ</sequence>
<evidence type="ECO:0008006" key="5">
    <source>
        <dbReference type="Google" id="ProtNLM"/>
    </source>
</evidence>
<evidence type="ECO:0000256" key="2">
    <source>
        <dbReference type="SAM" id="SignalP"/>
    </source>
</evidence>
<keyword evidence="1" id="KW-1133">Transmembrane helix</keyword>
<protein>
    <recommendedName>
        <fullName evidence="5">Transcriptional regulator</fullName>
    </recommendedName>
</protein>
<keyword evidence="2" id="KW-0732">Signal</keyword>
<dbReference type="RefSeq" id="WP_207217533.1">
    <property type="nucleotide sequence ID" value="NZ_CP012672.1"/>
</dbReference>
<organism evidence="3 4">
    <name type="scientific">Sorangium cellulosum</name>
    <name type="common">Polyangium cellulosum</name>
    <dbReference type="NCBI Taxonomy" id="56"/>
    <lineage>
        <taxon>Bacteria</taxon>
        <taxon>Pseudomonadati</taxon>
        <taxon>Myxococcota</taxon>
        <taxon>Polyangia</taxon>
        <taxon>Polyangiales</taxon>
        <taxon>Polyangiaceae</taxon>
        <taxon>Sorangium</taxon>
    </lineage>
</organism>
<dbReference type="Proteomes" id="UP000295497">
    <property type="component" value="Chromosome"/>
</dbReference>
<dbReference type="PROSITE" id="PS51257">
    <property type="entry name" value="PROKAR_LIPOPROTEIN"/>
    <property type="match status" value="1"/>
</dbReference>
<keyword evidence="1" id="KW-0812">Transmembrane</keyword>
<reference evidence="3 4" key="1">
    <citation type="submission" date="2015-09" db="EMBL/GenBank/DDBJ databases">
        <title>Sorangium comparison.</title>
        <authorList>
            <person name="Zaburannyi N."/>
            <person name="Bunk B."/>
            <person name="Overmann J."/>
            <person name="Mueller R."/>
        </authorList>
    </citation>
    <scope>NUCLEOTIDE SEQUENCE [LARGE SCALE GENOMIC DNA]</scope>
    <source>
        <strain evidence="3 4">So ce836</strain>
    </source>
</reference>
<gene>
    <name evidence="3" type="ORF">SOCE836_064640</name>
</gene>
<dbReference type="EMBL" id="CP012672">
    <property type="protein sequence ID" value="AUX34293.1"/>
    <property type="molecule type" value="Genomic_DNA"/>
</dbReference>
<keyword evidence="1" id="KW-0472">Membrane</keyword>
<proteinExistence type="predicted"/>
<name>A0A4P2QXM4_SORCE</name>
<accession>A0A4P2QXM4</accession>
<feature type="signal peptide" evidence="2">
    <location>
        <begin position="1"/>
        <end position="22"/>
    </location>
</feature>